<protein>
    <submittedName>
        <fullName evidence="2">FkbM family methyltransferase</fullName>
    </submittedName>
</protein>
<dbReference type="InterPro" id="IPR053202">
    <property type="entry name" value="EGF_Rcpt_Signaling_Reg"/>
</dbReference>
<dbReference type="Gene3D" id="3.40.50.150">
    <property type="entry name" value="Vaccinia Virus protein VP39"/>
    <property type="match status" value="1"/>
</dbReference>
<keyword evidence="2" id="KW-0808">Transferase</keyword>
<evidence type="ECO:0000313" key="3">
    <source>
        <dbReference type="Proteomes" id="UP001597128"/>
    </source>
</evidence>
<gene>
    <name evidence="2" type="ORF">ACFQ1Z_02345</name>
</gene>
<dbReference type="InterPro" id="IPR006342">
    <property type="entry name" value="FkbM_mtfrase"/>
</dbReference>
<dbReference type="PANTHER" id="PTHR34009:SF2">
    <property type="entry name" value="PROTEIN STAR"/>
    <property type="match status" value="1"/>
</dbReference>
<dbReference type="PANTHER" id="PTHR34009">
    <property type="entry name" value="PROTEIN STAR"/>
    <property type="match status" value="1"/>
</dbReference>
<dbReference type="InterPro" id="IPR029063">
    <property type="entry name" value="SAM-dependent_MTases_sf"/>
</dbReference>
<dbReference type="NCBIfam" id="TIGR01444">
    <property type="entry name" value="fkbM_fam"/>
    <property type="match status" value="1"/>
</dbReference>
<dbReference type="GO" id="GO:0008168">
    <property type="term" value="F:methyltransferase activity"/>
    <property type="evidence" value="ECO:0007669"/>
    <property type="project" value="UniProtKB-KW"/>
</dbReference>
<feature type="domain" description="Methyltransferase FkbM" evidence="1">
    <location>
        <begin position="45"/>
        <end position="209"/>
    </location>
</feature>
<name>A0ABW3F1S9_9PROT</name>
<keyword evidence="3" id="KW-1185">Reference proteome</keyword>
<reference evidence="3" key="1">
    <citation type="journal article" date="2019" name="Int. J. Syst. Evol. Microbiol.">
        <title>The Global Catalogue of Microorganisms (GCM) 10K type strain sequencing project: providing services to taxonomists for standard genome sequencing and annotation.</title>
        <authorList>
            <consortium name="The Broad Institute Genomics Platform"/>
            <consortium name="The Broad Institute Genome Sequencing Center for Infectious Disease"/>
            <person name="Wu L."/>
            <person name="Ma J."/>
        </authorList>
    </citation>
    <scope>NUCLEOTIDE SEQUENCE [LARGE SCALE GENOMIC DNA]</scope>
    <source>
        <strain evidence="3">CCUG 58412</strain>
    </source>
</reference>
<keyword evidence="2" id="KW-0489">Methyltransferase</keyword>
<sequence>MRILHKLIKFLPDSIKYLNNSYGQEGEDILLQRLFSGLKEGFYVDIGAHHPIRFSNTFSFYKKGWSGINIEPNPEMYVSFQKNRSRDINLNCGVNNFSETLDYYMFNEPALNTFDKELVDDRLAKTDFFVKKTIQIKVYPLSELLEKFVPEDKKIDFMSVDVEGLDLNVLMSNDWNRFRPKYLLTEQLGLESIENLNFPIHHYMKSVDYQAKFRTYNTIVYEDSRSA</sequence>
<evidence type="ECO:0000313" key="2">
    <source>
        <dbReference type="EMBL" id="MFD0912376.1"/>
    </source>
</evidence>
<dbReference type="EMBL" id="JBHTKB010000001">
    <property type="protein sequence ID" value="MFD0912376.1"/>
    <property type="molecule type" value="Genomic_DNA"/>
</dbReference>
<dbReference type="Proteomes" id="UP001597128">
    <property type="component" value="Unassembled WGS sequence"/>
</dbReference>
<dbReference type="GO" id="GO:0032259">
    <property type="term" value="P:methylation"/>
    <property type="evidence" value="ECO:0007669"/>
    <property type="project" value="UniProtKB-KW"/>
</dbReference>
<evidence type="ECO:0000259" key="1">
    <source>
        <dbReference type="Pfam" id="PF05050"/>
    </source>
</evidence>
<comment type="caution">
    <text evidence="2">The sequence shown here is derived from an EMBL/GenBank/DDBJ whole genome shotgun (WGS) entry which is preliminary data.</text>
</comment>
<accession>A0ABW3F1S9</accession>
<dbReference type="RefSeq" id="WP_379055251.1">
    <property type="nucleotide sequence ID" value="NZ_JBHTKB010000001.1"/>
</dbReference>
<dbReference type="Pfam" id="PF05050">
    <property type="entry name" value="Methyltransf_21"/>
    <property type="match status" value="1"/>
</dbReference>
<dbReference type="SUPFAM" id="SSF53335">
    <property type="entry name" value="S-adenosyl-L-methionine-dependent methyltransferases"/>
    <property type="match status" value="1"/>
</dbReference>
<organism evidence="2 3">
    <name type="scientific">Methylophilus luteus</name>
    <dbReference type="NCBI Taxonomy" id="640108"/>
    <lineage>
        <taxon>Bacteria</taxon>
        <taxon>Pseudomonadati</taxon>
        <taxon>Pseudomonadota</taxon>
        <taxon>Betaproteobacteria</taxon>
        <taxon>Nitrosomonadales</taxon>
        <taxon>Methylophilaceae</taxon>
        <taxon>Methylophilus</taxon>
    </lineage>
</organism>
<proteinExistence type="predicted"/>